<dbReference type="AlphaFoldDB" id="A0AA35XDA0"/>
<dbReference type="EMBL" id="CASHTH010004189">
    <property type="protein sequence ID" value="CAI8054518.1"/>
    <property type="molecule type" value="Genomic_DNA"/>
</dbReference>
<reference evidence="1" key="1">
    <citation type="submission" date="2023-03" db="EMBL/GenBank/DDBJ databases">
        <authorList>
            <person name="Steffen K."/>
            <person name="Cardenas P."/>
        </authorList>
    </citation>
    <scope>NUCLEOTIDE SEQUENCE</scope>
</reference>
<feature type="non-terminal residue" evidence="1">
    <location>
        <position position="1"/>
    </location>
</feature>
<name>A0AA35XDA0_GEOBA</name>
<dbReference type="Proteomes" id="UP001174909">
    <property type="component" value="Unassembled WGS sequence"/>
</dbReference>
<protein>
    <submittedName>
        <fullName evidence="1">Uncharacterized protein</fullName>
    </submittedName>
</protein>
<proteinExistence type="predicted"/>
<organism evidence="1 2">
    <name type="scientific">Geodia barretti</name>
    <name type="common">Barrett's horny sponge</name>
    <dbReference type="NCBI Taxonomy" id="519541"/>
    <lineage>
        <taxon>Eukaryota</taxon>
        <taxon>Metazoa</taxon>
        <taxon>Porifera</taxon>
        <taxon>Demospongiae</taxon>
        <taxon>Heteroscleromorpha</taxon>
        <taxon>Tetractinellida</taxon>
        <taxon>Astrophorina</taxon>
        <taxon>Geodiidae</taxon>
        <taxon>Geodia</taxon>
    </lineage>
</organism>
<evidence type="ECO:0000313" key="1">
    <source>
        <dbReference type="EMBL" id="CAI8054518.1"/>
    </source>
</evidence>
<accession>A0AA35XDA0</accession>
<evidence type="ECO:0000313" key="2">
    <source>
        <dbReference type="Proteomes" id="UP001174909"/>
    </source>
</evidence>
<comment type="caution">
    <text evidence="1">The sequence shown here is derived from an EMBL/GenBank/DDBJ whole genome shotgun (WGS) entry which is preliminary data.</text>
</comment>
<sequence length="252" mass="28204">SLELQTLSIKKLQSRRERCLLSSRLPYACVLKLHVAPSPCMESVGCSSGMLDDSNAELFIKQCTLQLSPLFWSGFSMELPTIDVLYMLMNSVRQLKVALMPEAQEGFEDHSVRQSSGVNVFLGSVCLEVPQFLSTLVEKLCMKAFLSWSLLPKHEDEGIVSQDILVCGKFKELVTLLHSAGLFDTLMAFPLKQFVQKQVNEKVSKCCSCIYDVPMVEQCMRSLCDCLLSWLVSIVGKCVSVEIAECNINPRF</sequence>
<keyword evidence="2" id="KW-1185">Reference proteome</keyword>
<gene>
    <name evidence="1" type="ORF">GBAR_LOCUS29745</name>
</gene>